<reference evidence="1 2" key="1">
    <citation type="submission" date="2019-07" db="EMBL/GenBank/DDBJ databases">
        <title>Serratia dokdonensis sp. nov., an elicitor of systemic resistance in Nicotiana Tabacum.</title>
        <authorList>
            <person name="Son J.-S."/>
            <person name="Hwang Y.-J."/>
            <person name="Lee S.-Y."/>
            <person name="Ghim S.-Y."/>
        </authorList>
    </citation>
    <scope>NUCLEOTIDE SEQUENCE [LARGE SCALE GENOMIC DNA]</scope>
    <source>
        <strain evidence="1 2">KUDC3025</strain>
    </source>
</reference>
<dbReference type="RefSeq" id="WP_160030962.1">
    <property type="nucleotide sequence ID" value="NZ_CP041764.1"/>
</dbReference>
<dbReference type="InterPro" id="IPR010352">
    <property type="entry name" value="DUF945"/>
</dbReference>
<protein>
    <submittedName>
        <fullName evidence="1">DUF945 domain-containing protein</fullName>
    </submittedName>
</protein>
<organism evidence="1 2">
    <name type="scientific">Serratia rhizosphaerae</name>
    <dbReference type="NCBI Taxonomy" id="2597702"/>
    <lineage>
        <taxon>Bacteria</taxon>
        <taxon>Pseudomonadati</taxon>
        <taxon>Pseudomonadota</taxon>
        <taxon>Gammaproteobacteria</taxon>
        <taxon>Enterobacterales</taxon>
        <taxon>Yersiniaceae</taxon>
        <taxon>Serratia</taxon>
    </lineage>
</organism>
<dbReference type="Proteomes" id="UP000430368">
    <property type="component" value="Chromosome"/>
</dbReference>
<proteinExistence type="predicted"/>
<keyword evidence="2" id="KW-1185">Reference proteome</keyword>
<name>A0ABX6GSS0_9GAMM</name>
<gene>
    <name evidence="1" type="ORF">FO014_21390</name>
</gene>
<accession>A0ABX6GSS0</accession>
<dbReference type="EMBL" id="CP041764">
    <property type="protein sequence ID" value="QHA89334.1"/>
    <property type="molecule type" value="Genomic_DNA"/>
</dbReference>
<dbReference type="Pfam" id="PF06097">
    <property type="entry name" value="DUF945"/>
    <property type="match status" value="1"/>
</dbReference>
<evidence type="ECO:0000313" key="2">
    <source>
        <dbReference type="Proteomes" id="UP000430368"/>
    </source>
</evidence>
<evidence type="ECO:0000313" key="1">
    <source>
        <dbReference type="EMBL" id="QHA89334.1"/>
    </source>
</evidence>
<sequence length="513" mass="55061">MKKSVVAVGVIAILGAAWTGASWYTGKLIEQRMGEVVSSTNSQLESYLPQAGIKLSYEDYQRGLFSSHLRFVIRPDGTASGEQAALQPGEEVVLQEVIDHGPFPFAQLKRFNLIPSMASVRTELANTPAVKTLFDIAKGKAPFTADSRIAYNGDTSTALKVLPLDYQKDGNALTFAGADLTIDVARDLKAVQVDGSSDSATLSGRTEFGQTEQITLQGITLKTDTRNGQYDLSLGDQALNIKQLKVAVDNKEALTLDGFNLASKFGEQDGNLNGQIDYTMDALKLQGADFGSGKLTLKIDKLDGKSLKEFADRYNQQMAALLQQSQSLPPEAYQEQASAIVMQNLPLLLKGNPTINVAPLSWKNSKGEGTFTLNLDLVDPTQGVSPQAPDDLLLARAVKKLDASLNLPVPMATEATAQTAKLQGYNAEEAQKLAQQQVQGLAAMGQMFKLTTLKDDVIGSRFHYADNQVELNGNKMSLQEFLGMFGMLAGPEQGVPPAPMPVPAPAPAPAPAQ</sequence>